<reference evidence="2" key="1">
    <citation type="journal article" date="2004" name="Nat. Genet.">
        <title>Sequencing of a rice centromere uncovers active genes.</title>
        <authorList>
            <person name="Nagaki K."/>
            <person name="Cheng Z."/>
            <person name="Ouyang S."/>
            <person name="Talbert P.B."/>
            <person name="Kim M."/>
            <person name="Jones K.M."/>
            <person name="Henikoff S."/>
            <person name="Buell C.R."/>
            <person name="Jiang J."/>
        </authorList>
    </citation>
    <scope>NUCLEOTIDE SEQUENCE</scope>
</reference>
<dbReference type="Pfam" id="PF13960">
    <property type="entry name" value="DUF4218"/>
    <property type="match status" value="1"/>
</dbReference>
<dbReference type="InterPro" id="IPR000477">
    <property type="entry name" value="RT_dom"/>
</dbReference>
<dbReference type="Pfam" id="PF00078">
    <property type="entry name" value="RVT_1"/>
    <property type="match status" value="1"/>
</dbReference>
<evidence type="ECO:0000313" key="2">
    <source>
        <dbReference type="EMBL" id="AAQ56501.1"/>
    </source>
</evidence>
<protein>
    <submittedName>
        <fullName evidence="2">Putative transposon protein</fullName>
    </submittedName>
</protein>
<sequence length="766" mass="88237">MSMRGSNQAIILNAKLKNLRRGLKAWSKRLSNLNTQISNSNEVLTTLDDLEEQRPLALQEWNFRIILKEHILKLLNYKNEFWKKRCTIRWVKFGDENTKFFQASATDSHRRNKISHLSLDDGSIVTTHAEKEQILYMAYKNRMGTRGSMDMILNLSDMVRRMEGLECLSEIPSTEELDRIIKNMPTDRAPGPDGFNGLFLNKCWSIIKQDFYELAFQFFTNNVSLENLNHSFITLIPKKPTPETANDFRPIALQSSALKFITKILANRLQEVILKLIHDNQYGFIRSRTIQDCLAWSFEYIHQCHQSRKEMIILKIDFEKAFDLVEHEAILQILQAKGFNSTWLIPLFQAITSVTVGTGDSALFRKDNWSNHNLENEFPVLISYGRNEDVTVQGFLSATDIGQNFHLPLSNQAIQEWGNLNNRLQSLQIVTESDKWSYRYMGVLKKYVCNRARPEASIAKGYGKEEVIEFCVEYIEDLRPIRVPESRHEGRLRGKGTLGRKAIMTVDNNLFRKAHFTVLQQSSLVAPYIEEHLALVRTRNIGKSDAWITRHHIDTFPAWLRQHLMGNETINQQLAFLARGPSGSIATFQRYEINAYTFYTRAQDMKSMNQNSVVHIDAMGHDGTTGTYYGAIKDIWELDYGPLKVPLFRYQWVRLTGGGVTIDDSGMTTVDLNKVGYSDEPFVLANDVTQVFYVKDMSSKRKKGKRPDKPKRHVVLPGKRKIVGVEDKTDEDYDQFDGQPPFTVTIDPSILLLNEDTPYSHSNHKK</sequence>
<dbReference type="InterPro" id="IPR025312">
    <property type="entry name" value="DUF4216"/>
</dbReference>
<dbReference type="PROSITE" id="PS50878">
    <property type="entry name" value="RT_POL"/>
    <property type="match status" value="1"/>
</dbReference>
<dbReference type="InterPro" id="IPR025452">
    <property type="entry name" value="DUF4218"/>
</dbReference>
<dbReference type="EMBL" id="AY360391">
    <property type="protein sequence ID" value="AAQ56501.1"/>
    <property type="molecule type" value="Genomic_DNA"/>
</dbReference>
<dbReference type="SUPFAM" id="SSF56672">
    <property type="entry name" value="DNA/RNA polymerases"/>
    <property type="match status" value="1"/>
</dbReference>
<dbReference type="Pfam" id="PF13952">
    <property type="entry name" value="DUF4216"/>
    <property type="match status" value="1"/>
</dbReference>
<feature type="domain" description="Reverse transcriptase" evidence="1">
    <location>
        <begin position="217"/>
        <end position="445"/>
    </location>
</feature>
<accession>Q6UU78</accession>
<dbReference type="PANTHER" id="PTHR48258">
    <property type="entry name" value="DUF4218 DOMAIN-CONTAINING PROTEIN-RELATED"/>
    <property type="match status" value="1"/>
</dbReference>
<proteinExistence type="predicted"/>
<gene>
    <name evidence="2" type="ORF">OSJNBa0023H09.19</name>
</gene>
<evidence type="ECO:0000259" key="1">
    <source>
        <dbReference type="PROSITE" id="PS50878"/>
    </source>
</evidence>
<dbReference type="PANTHER" id="PTHR48258:SF9">
    <property type="entry name" value="OS01G0348150 PROTEIN"/>
    <property type="match status" value="1"/>
</dbReference>
<dbReference type="InterPro" id="IPR043502">
    <property type="entry name" value="DNA/RNA_pol_sf"/>
</dbReference>
<name>Q6UU78_ORYSJ</name>
<organism evidence="2">
    <name type="scientific">Oryza sativa subsp. japonica</name>
    <name type="common">Rice</name>
    <dbReference type="NCBI Taxonomy" id="39947"/>
    <lineage>
        <taxon>Eukaryota</taxon>
        <taxon>Viridiplantae</taxon>
        <taxon>Streptophyta</taxon>
        <taxon>Embryophyta</taxon>
        <taxon>Tracheophyta</taxon>
        <taxon>Spermatophyta</taxon>
        <taxon>Magnoliopsida</taxon>
        <taxon>Liliopsida</taxon>
        <taxon>Poales</taxon>
        <taxon>Poaceae</taxon>
        <taxon>BOP clade</taxon>
        <taxon>Oryzoideae</taxon>
        <taxon>Oryzeae</taxon>
        <taxon>Oryzinae</taxon>
        <taxon>Oryza</taxon>
        <taxon>Oryza sativa</taxon>
    </lineage>
</organism>
<dbReference type="AlphaFoldDB" id="Q6UU78"/>
<dbReference type="CDD" id="cd01650">
    <property type="entry name" value="RT_nLTR_like"/>
    <property type="match status" value="1"/>
</dbReference>